<comment type="caution">
    <text evidence="6">The sequence shown here is derived from an EMBL/GenBank/DDBJ whole genome shotgun (WGS) entry which is preliminary data.</text>
</comment>
<dbReference type="Pfam" id="PF13581">
    <property type="entry name" value="HATPase_c_2"/>
    <property type="match status" value="1"/>
</dbReference>
<dbReference type="CDD" id="cd16936">
    <property type="entry name" value="HATPase_RsbW-like"/>
    <property type="match status" value="1"/>
</dbReference>
<feature type="domain" description="PAS" evidence="4">
    <location>
        <begin position="299"/>
        <end position="369"/>
    </location>
</feature>
<dbReference type="InterPro" id="IPR002645">
    <property type="entry name" value="STAS_dom"/>
</dbReference>
<dbReference type="InterPro" id="IPR003018">
    <property type="entry name" value="GAF"/>
</dbReference>
<dbReference type="SMART" id="SM00065">
    <property type="entry name" value="GAF"/>
    <property type="match status" value="2"/>
</dbReference>
<dbReference type="SUPFAM" id="SSF55874">
    <property type="entry name" value="ATPase domain of HSP90 chaperone/DNA topoisomerase II/histidine kinase"/>
    <property type="match status" value="1"/>
</dbReference>
<proteinExistence type="predicted"/>
<reference evidence="7" key="1">
    <citation type="journal article" date="2019" name="Int. J. Syst. Evol. Microbiol.">
        <title>The Global Catalogue of Microorganisms (GCM) 10K type strain sequencing project: providing services to taxonomists for standard genome sequencing and annotation.</title>
        <authorList>
            <consortium name="The Broad Institute Genomics Platform"/>
            <consortium name="The Broad Institute Genome Sequencing Center for Infectious Disease"/>
            <person name="Wu L."/>
            <person name="Ma J."/>
        </authorList>
    </citation>
    <scope>NUCLEOTIDE SEQUENCE [LARGE SCALE GENOMIC DNA]</scope>
    <source>
        <strain evidence="7">CCM 7043</strain>
    </source>
</reference>
<dbReference type="Pfam" id="PF07228">
    <property type="entry name" value="SpoIIE"/>
    <property type="match status" value="1"/>
</dbReference>
<dbReference type="PROSITE" id="PS50801">
    <property type="entry name" value="STAS"/>
    <property type="match status" value="1"/>
</dbReference>
<dbReference type="CDD" id="cd00130">
    <property type="entry name" value="PAS"/>
    <property type="match status" value="2"/>
</dbReference>
<dbReference type="InterPro" id="IPR003594">
    <property type="entry name" value="HATPase_dom"/>
</dbReference>
<accession>A0ABW4F6R0</accession>
<dbReference type="Pfam" id="PF00989">
    <property type="entry name" value="PAS"/>
    <property type="match status" value="1"/>
</dbReference>
<dbReference type="InterPro" id="IPR036513">
    <property type="entry name" value="STAS_dom_sf"/>
</dbReference>
<dbReference type="InterPro" id="IPR001932">
    <property type="entry name" value="PPM-type_phosphatase-like_dom"/>
</dbReference>
<dbReference type="Pfam" id="PF01590">
    <property type="entry name" value="GAF"/>
    <property type="match status" value="2"/>
</dbReference>
<feature type="coiled-coil region" evidence="2">
    <location>
        <begin position="409"/>
        <end position="436"/>
    </location>
</feature>
<dbReference type="InterPro" id="IPR058548">
    <property type="entry name" value="MlaB-like_STAS"/>
</dbReference>
<dbReference type="EMBL" id="JBHUCO010000059">
    <property type="protein sequence ID" value="MFD1523243.1"/>
    <property type="molecule type" value="Genomic_DNA"/>
</dbReference>
<evidence type="ECO:0000313" key="7">
    <source>
        <dbReference type="Proteomes" id="UP001597114"/>
    </source>
</evidence>
<dbReference type="Gene3D" id="3.30.450.40">
    <property type="match status" value="3"/>
</dbReference>
<feature type="region of interest" description="Disordered" evidence="3">
    <location>
        <begin position="1095"/>
        <end position="1131"/>
    </location>
</feature>
<keyword evidence="2" id="KW-0175">Coiled coil</keyword>
<dbReference type="SUPFAM" id="SSF55785">
    <property type="entry name" value="PYP-like sensor domain (PAS domain)"/>
    <property type="match status" value="2"/>
</dbReference>
<name>A0ABW4F6R0_9PSEU</name>
<organism evidence="6 7">
    <name type="scientific">Pseudonocardia yunnanensis</name>
    <dbReference type="NCBI Taxonomy" id="58107"/>
    <lineage>
        <taxon>Bacteria</taxon>
        <taxon>Bacillati</taxon>
        <taxon>Actinomycetota</taxon>
        <taxon>Actinomycetes</taxon>
        <taxon>Pseudonocardiales</taxon>
        <taxon>Pseudonocardiaceae</taxon>
        <taxon>Pseudonocardia</taxon>
    </lineage>
</organism>
<dbReference type="InterPro" id="IPR013767">
    <property type="entry name" value="PAS_fold"/>
</dbReference>
<feature type="domain" description="PAS" evidence="4">
    <location>
        <begin position="7"/>
        <end position="61"/>
    </location>
</feature>
<dbReference type="InterPro" id="IPR000014">
    <property type="entry name" value="PAS"/>
</dbReference>
<evidence type="ECO:0000313" key="6">
    <source>
        <dbReference type="EMBL" id="MFD1523243.1"/>
    </source>
</evidence>
<dbReference type="PANTHER" id="PTHR43156:SF2">
    <property type="entry name" value="STAGE II SPORULATION PROTEIN E"/>
    <property type="match status" value="1"/>
</dbReference>
<evidence type="ECO:0000256" key="3">
    <source>
        <dbReference type="SAM" id="MobiDB-lite"/>
    </source>
</evidence>
<dbReference type="PANTHER" id="PTHR43156">
    <property type="entry name" value="STAGE II SPORULATION PROTEIN E-RELATED"/>
    <property type="match status" value="1"/>
</dbReference>
<evidence type="ECO:0000256" key="2">
    <source>
        <dbReference type="SAM" id="Coils"/>
    </source>
</evidence>
<evidence type="ECO:0000259" key="4">
    <source>
        <dbReference type="PROSITE" id="PS50112"/>
    </source>
</evidence>
<evidence type="ECO:0000259" key="5">
    <source>
        <dbReference type="PROSITE" id="PS50801"/>
    </source>
</evidence>
<gene>
    <name evidence="6" type="ORF">ACFSJD_37560</name>
</gene>
<keyword evidence="1" id="KW-0378">Hydrolase</keyword>
<dbReference type="SMART" id="SM00091">
    <property type="entry name" value="PAS"/>
    <property type="match status" value="2"/>
</dbReference>
<dbReference type="Pfam" id="PF08448">
    <property type="entry name" value="PAS_4"/>
    <property type="match status" value="1"/>
</dbReference>
<dbReference type="Gene3D" id="3.30.450.20">
    <property type="entry name" value="PAS domain"/>
    <property type="match status" value="2"/>
</dbReference>
<dbReference type="InterPro" id="IPR035965">
    <property type="entry name" value="PAS-like_dom_sf"/>
</dbReference>
<dbReference type="SMART" id="SM00331">
    <property type="entry name" value="PP2C_SIG"/>
    <property type="match status" value="1"/>
</dbReference>
<dbReference type="SUPFAM" id="SSF55781">
    <property type="entry name" value="GAF domain-like"/>
    <property type="match status" value="3"/>
</dbReference>
<dbReference type="RefSeq" id="WP_344719157.1">
    <property type="nucleotide sequence ID" value="NZ_BAAAUS010000002.1"/>
</dbReference>
<feature type="domain" description="STAS" evidence="5">
    <location>
        <begin position="1134"/>
        <end position="1229"/>
    </location>
</feature>
<keyword evidence="7" id="KW-1185">Reference proteome</keyword>
<dbReference type="Gene3D" id="3.60.40.10">
    <property type="entry name" value="PPM-type phosphatase domain"/>
    <property type="match status" value="1"/>
</dbReference>
<evidence type="ECO:0000256" key="1">
    <source>
        <dbReference type="ARBA" id="ARBA00022801"/>
    </source>
</evidence>
<dbReference type="Proteomes" id="UP001597114">
    <property type="component" value="Unassembled WGS sequence"/>
</dbReference>
<dbReference type="InterPro" id="IPR036457">
    <property type="entry name" value="PPM-type-like_dom_sf"/>
</dbReference>
<dbReference type="SUPFAM" id="SSF81606">
    <property type="entry name" value="PP2C-like"/>
    <property type="match status" value="1"/>
</dbReference>
<dbReference type="InterPro" id="IPR052016">
    <property type="entry name" value="Bact_Sigma-Reg"/>
</dbReference>
<dbReference type="CDD" id="cd07043">
    <property type="entry name" value="STAS_anti-anti-sigma_factors"/>
    <property type="match status" value="1"/>
</dbReference>
<feature type="compositionally biased region" description="Low complexity" evidence="3">
    <location>
        <begin position="1108"/>
        <end position="1117"/>
    </location>
</feature>
<dbReference type="Gene3D" id="3.30.565.10">
    <property type="entry name" value="Histidine kinase-like ATPase, C-terminal domain"/>
    <property type="match status" value="1"/>
</dbReference>
<sequence length="1229" mass="129678">MDQLSGRRHHTDPVLHAVPIGVVALDESGLVREVNPAAAALLGRSVPELLGADLHAVMHEETGGHEVRSCPFRPASTALDSADEQIIRPDGTTVDVRCRIEPLVEDGMIIGSVVAIDPVVESAVPRGDGSRDRFLACLERALQPLEDPDEIMATVARLLGEHMEVDRSVYAETEPDENHFTITGSYARGLPELTGRMAMSDFSADALRCMRAGVPYVLADAETDPRVLPEQRQTYYRAGFTAVIWVPLQKAGRFVAAVAVQHRTPRLWSDSEIALLTTVVGRCWESLQRAHALGAVRESEEHFRLIVERAGDAIWLADNTLHFIDVNEAACALLGHSREELLTLRAADVVRPEDVPRLDELVAKLHAGASVTEVWEMRRKDGGTVPVELSMRSATDGRLQAIGRDITERRSAEAERERLLRREQETNRQLQLLQRATAALSAAATPAQVGAAVVEQLSQLVGGRSVAAWKVRGARDLEALAVADWPPELVQRWSEPGTDAAGPVIGAATSGRSLWLDGDAAWAGHDPGMREELRRFGFDALACLPLSTAGHCLGVVTLAIPPGRVLGAIERATAESLAEQCAQALYRAGLLHAERVARRAAEELSSIVAALSGATRPAEVADVVLDHAIGLGAESAVLLLHEGAHLVPIAGRGPEAIGSSAVALDAPDPLATVVRTGVAEWSGSPIAVPLVLSDRTIGAVGLWFAPKDGAVPEMPREQRGAVLTVAGQCAQALDRARLHQAEHEVADVLQRSLLPRELPALARLAAAAQYMPAAEHSLSGGDWYDMLPLDGTRVALVVGDVVGHGPAAAAVMGQLRSALATQLLDGHSPAAALERLDRFAERVPGSAGSTCACLTFDWATGELRWALAGHPPVLLVDNAGARFLDTGASAVLGVRGRSPYRERSAMVAPGASVILYTDGLVERRDEVVDAGLDRLQQAAERLADHGPDELARGLVDAVLGEEGPADDVALLVVRAIPAPLHRRLTASATSMSPLRRSVSEWACTAGLAEETTEDLELAIGEAGANAAEHAYPEGGGHFEYTVARADDGAVEVHVHDQGRWRPVPADNGHRGHGLRVIDGLVEEFVIDRGNSGTHVSFRLPAPPPSAAPGPLRRPALSTTRAPEPASVEERHGPDGERVLAVLGDVDLAGRKTVGEALSVAAGLAGPLIVDLTGVGYLSSAGVALLAEATAIAGKALSIVVAPGSAPARVLELTGLADALPVVTAAPPAS</sequence>
<dbReference type="InterPro" id="IPR029016">
    <property type="entry name" value="GAF-like_dom_sf"/>
</dbReference>
<dbReference type="InterPro" id="IPR036890">
    <property type="entry name" value="HATPase_C_sf"/>
</dbReference>
<dbReference type="NCBIfam" id="TIGR00229">
    <property type="entry name" value="sensory_box"/>
    <property type="match status" value="1"/>
</dbReference>
<dbReference type="SUPFAM" id="SSF52091">
    <property type="entry name" value="SpoIIaa-like"/>
    <property type="match status" value="1"/>
</dbReference>
<protein>
    <submittedName>
        <fullName evidence="6">SpoIIE family protein phosphatase</fullName>
    </submittedName>
</protein>
<dbReference type="InterPro" id="IPR013656">
    <property type="entry name" value="PAS_4"/>
</dbReference>
<dbReference type="PROSITE" id="PS50112">
    <property type="entry name" value="PAS"/>
    <property type="match status" value="2"/>
</dbReference>
<dbReference type="Pfam" id="PF13466">
    <property type="entry name" value="STAS_2"/>
    <property type="match status" value="1"/>
</dbReference>
<dbReference type="Gene3D" id="3.30.750.24">
    <property type="entry name" value="STAS domain"/>
    <property type="match status" value="1"/>
</dbReference>